<evidence type="ECO:0000313" key="1">
    <source>
        <dbReference type="EMBL" id="KKK89650.1"/>
    </source>
</evidence>
<comment type="caution">
    <text evidence="1">The sequence shown here is derived from an EMBL/GenBank/DDBJ whole genome shotgun (WGS) entry which is preliminary data.</text>
</comment>
<organism evidence="1">
    <name type="scientific">marine sediment metagenome</name>
    <dbReference type="NCBI Taxonomy" id="412755"/>
    <lineage>
        <taxon>unclassified sequences</taxon>
        <taxon>metagenomes</taxon>
        <taxon>ecological metagenomes</taxon>
    </lineage>
</organism>
<dbReference type="EMBL" id="LAZR01049437">
    <property type="protein sequence ID" value="KKK89650.1"/>
    <property type="molecule type" value="Genomic_DNA"/>
</dbReference>
<reference evidence="1" key="1">
    <citation type="journal article" date="2015" name="Nature">
        <title>Complex archaea that bridge the gap between prokaryotes and eukaryotes.</title>
        <authorList>
            <person name="Spang A."/>
            <person name="Saw J.H."/>
            <person name="Jorgensen S.L."/>
            <person name="Zaremba-Niedzwiedzka K."/>
            <person name="Martijn J."/>
            <person name="Lind A.E."/>
            <person name="van Eijk R."/>
            <person name="Schleper C."/>
            <person name="Guy L."/>
            <person name="Ettema T.J."/>
        </authorList>
    </citation>
    <scope>NUCLEOTIDE SEQUENCE</scope>
</reference>
<protein>
    <submittedName>
        <fullName evidence="1">Uncharacterized protein</fullName>
    </submittedName>
</protein>
<proteinExistence type="predicted"/>
<sequence length="53" mass="6096">MSSKSVDKGVLDINDNDDIFEEFFSLNDLVISFSEIFGSERPYFFICLLIVLL</sequence>
<accession>A0A0F8ZUK7</accession>
<name>A0A0F8ZUK7_9ZZZZ</name>
<gene>
    <name evidence="1" type="ORF">LCGC14_2730950</name>
</gene>
<dbReference type="AlphaFoldDB" id="A0A0F8ZUK7"/>